<comment type="subcellular location">
    <subcellularLocation>
        <location evidence="1">Membrane</location>
        <topology evidence="1">Multi-pass membrane protein</topology>
    </subcellularLocation>
</comment>
<name>A0A3P6QDG8_CYLGO</name>
<dbReference type="PANTHER" id="PTHR24222">
    <property type="entry name" value="ABC TRANSPORTER B FAMILY"/>
    <property type="match status" value="1"/>
</dbReference>
<evidence type="ECO:0000313" key="7">
    <source>
        <dbReference type="Proteomes" id="UP000271889"/>
    </source>
</evidence>
<reference evidence="6 7" key="1">
    <citation type="submission" date="2018-11" db="EMBL/GenBank/DDBJ databases">
        <authorList>
            <consortium name="Pathogen Informatics"/>
        </authorList>
    </citation>
    <scope>NUCLEOTIDE SEQUENCE [LARGE SCALE GENOMIC DNA]</scope>
</reference>
<evidence type="ECO:0000256" key="2">
    <source>
        <dbReference type="ARBA" id="ARBA00022692"/>
    </source>
</evidence>
<dbReference type="GO" id="GO:0140359">
    <property type="term" value="F:ABC-type transporter activity"/>
    <property type="evidence" value="ECO:0007669"/>
    <property type="project" value="InterPro"/>
</dbReference>
<protein>
    <recommendedName>
        <fullName evidence="5">ABC transmembrane type-1 domain-containing protein</fullName>
    </recommendedName>
</protein>
<evidence type="ECO:0000313" key="6">
    <source>
        <dbReference type="EMBL" id="VDK49496.1"/>
    </source>
</evidence>
<evidence type="ECO:0000259" key="5">
    <source>
        <dbReference type="PROSITE" id="PS50929"/>
    </source>
</evidence>
<dbReference type="GO" id="GO:0016887">
    <property type="term" value="F:ATP hydrolysis activity"/>
    <property type="evidence" value="ECO:0007669"/>
    <property type="project" value="InterPro"/>
</dbReference>
<evidence type="ECO:0000256" key="1">
    <source>
        <dbReference type="ARBA" id="ARBA00004141"/>
    </source>
</evidence>
<dbReference type="InterPro" id="IPR027417">
    <property type="entry name" value="P-loop_NTPase"/>
</dbReference>
<dbReference type="InterPro" id="IPR039421">
    <property type="entry name" value="Type_1_exporter"/>
</dbReference>
<dbReference type="InterPro" id="IPR036640">
    <property type="entry name" value="ABC1_TM_sf"/>
</dbReference>
<keyword evidence="7" id="KW-1185">Reference proteome</keyword>
<organism evidence="6 7">
    <name type="scientific">Cylicostephanus goldi</name>
    <name type="common">Nematode worm</name>
    <dbReference type="NCBI Taxonomy" id="71465"/>
    <lineage>
        <taxon>Eukaryota</taxon>
        <taxon>Metazoa</taxon>
        <taxon>Ecdysozoa</taxon>
        <taxon>Nematoda</taxon>
        <taxon>Chromadorea</taxon>
        <taxon>Rhabditida</taxon>
        <taxon>Rhabditina</taxon>
        <taxon>Rhabditomorpha</taxon>
        <taxon>Strongyloidea</taxon>
        <taxon>Strongylidae</taxon>
        <taxon>Cylicostephanus</taxon>
    </lineage>
</organism>
<keyword evidence="3" id="KW-1133">Transmembrane helix</keyword>
<sequence>MFSSHCLAFWVGTDFVYNGTVKGGTVMIVFFSVMMGSMALGQAGPQFAVLGTAMGAAGSLYQVIDRKPEIDAYSTAGMKPSNLRGRISVSNLKFSYPTRPDVPVLKGVSFEANPGETIALVGSSGCGKSTIVQLLLRYYDPAGGKIMIDGIEIDNINIEFLRNYIAVVSQEPVLFNTTIEQNIRYGREDVTEAEINAALRKANASDFVQSFP</sequence>
<keyword evidence="4" id="KW-0472">Membrane</keyword>
<dbReference type="SUPFAM" id="SSF52540">
    <property type="entry name" value="P-loop containing nucleoside triphosphate hydrolases"/>
    <property type="match status" value="1"/>
</dbReference>
<accession>A0A3P6QDG8</accession>
<dbReference type="PANTHER" id="PTHR24222:SF76">
    <property type="entry name" value="MYCOBACTIN IMPORT ATP-BINDING_PERMEASE PROTEIN IRTB"/>
    <property type="match status" value="1"/>
</dbReference>
<feature type="non-terminal residue" evidence="6">
    <location>
        <position position="212"/>
    </location>
</feature>
<dbReference type="OrthoDB" id="6500128at2759"/>
<dbReference type="SUPFAM" id="SSF90123">
    <property type="entry name" value="ABC transporter transmembrane region"/>
    <property type="match status" value="1"/>
</dbReference>
<dbReference type="EMBL" id="UYRV01002917">
    <property type="protein sequence ID" value="VDK49496.1"/>
    <property type="molecule type" value="Genomic_DNA"/>
</dbReference>
<dbReference type="InterPro" id="IPR011527">
    <property type="entry name" value="ABC1_TM_dom"/>
</dbReference>
<dbReference type="GO" id="GO:0005886">
    <property type="term" value="C:plasma membrane"/>
    <property type="evidence" value="ECO:0007669"/>
    <property type="project" value="TreeGrafter"/>
</dbReference>
<dbReference type="Gene3D" id="3.40.50.300">
    <property type="entry name" value="P-loop containing nucleotide triphosphate hydrolases"/>
    <property type="match status" value="1"/>
</dbReference>
<gene>
    <name evidence="6" type="ORF">CGOC_LOCUS1535</name>
</gene>
<dbReference type="PROSITE" id="PS50929">
    <property type="entry name" value="ABC_TM1F"/>
    <property type="match status" value="1"/>
</dbReference>
<evidence type="ECO:0000256" key="3">
    <source>
        <dbReference type="ARBA" id="ARBA00022989"/>
    </source>
</evidence>
<feature type="domain" description="ABC transmembrane type-1" evidence="5">
    <location>
        <begin position="1"/>
        <end position="52"/>
    </location>
</feature>
<dbReference type="AlphaFoldDB" id="A0A3P6QDG8"/>
<dbReference type="InterPro" id="IPR003439">
    <property type="entry name" value="ABC_transporter-like_ATP-bd"/>
</dbReference>
<keyword evidence="2" id="KW-0812">Transmembrane</keyword>
<dbReference type="GO" id="GO:0005524">
    <property type="term" value="F:ATP binding"/>
    <property type="evidence" value="ECO:0007669"/>
    <property type="project" value="InterPro"/>
</dbReference>
<proteinExistence type="predicted"/>
<evidence type="ECO:0000256" key="4">
    <source>
        <dbReference type="ARBA" id="ARBA00023136"/>
    </source>
</evidence>
<dbReference type="Pfam" id="PF00005">
    <property type="entry name" value="ABC_tran"/>
    <property type="match status" value="1"/>
</dbReference>
<dbReference type="Proteomes" id="UP000271889">
    <property type="component" value="Unassembled WGS sequence"/>
</dbReference>
<dbReference type="Gene3D" id="1.20.1560.10">
    <property type="entry name" value="ABC transporter type 1, transmembrane domain"/>
    <property type="match status" value="1"/>
</dbReference>